<name>A0A2R3MRB1_9BACE</name>
<reference evidence="1 2" key="1">
    <citation type="submission" date="2019-02" db="EMBL/GenBank/DDBJ databases">
        <authorList>
            <consortium name="Pathogen Informatics"/>
        </authorList>
    </citation>
    <scope>NUCLEOTIDE SEQUENCE [LARGE SCALE GENOMIC DNA]</scope>
    <source>
        <strain evidence="1 2">3012STDY7078512</strain>
    </source>
</reference>
<gene>
    <name evidence="1" type="ORF">NCTC7812_00480</name>
</gene>
<dbReference type="EMBL" id="CAACYH010000004">
    <property type="protein sequence ID" value="VFB12964.1"/>
    <property type="molecule type" value="Genomic_DNA"/>
</dbReference>
<sequence>MSHKSFVLFIALFLSFASGLSAQKKVSVLGDSYSTYGGYVTPATNLCWYNGVDGGKNKQNDVKAVEQMWWHHFIREHGYRLECNNSYSGSTVCLTGYRKEDFSDRAFITRLLNLGHPDIIFVFGGTNDSWAAVPIGEYKYAGWTKSELYSFRPAFCYLLASLKELYPDACIYNITNSGLSDVITSSMDEICRHYGVTNIRLKNIDKQLGHPSVEGMKSISKQLWQAIAPEK</sequence>
<dbReference type="CDD" id="cd00229">
    <property type="entry name" value="SGNH_hydrolase"/>
    <property type="match status" value="1"/>
</dbReference>
<dbReference type="SUPFAM" id="SSF52266">
    <property type="entry name" value="SGNH hydrolase"/>
    <property type="match status" value="1"/>
</dbReference>
<dbReference type="Gene3D" id="3.40.50.1110">
    <property type="entry name" value="SGNH hydrolase"/>
    <property type="match status" value="1"/>
</dbReference>
<dbReference type="GO" id="GO:0016788">
    <property type="term" value="F:hydrolase activity, acting on ester bonds"/>
    <property type="evidence" value="ECO:0007669"/>
    <property type="project" value="UniProtKB-ARBA"/>
</dbReference>
<accession>A0A2R3MRB1</accession>
<dbReference type="InterPro" id="IPR032588">
    <property type="entry name" value="Lipase_GDSL_lke"/>
</dbReference>
<evidence type="ECO:0000313" key="2">
    <source>
        <dbReference type="Proteomes" id="UP000396835"/>
    </source>
</evidence>
<dbReference type="KEGG" id="bhf:C3V43_06895"/>
<dbReference type="OrthoDB" id="1246242at2"/>
<dbReference type="Pfam" id="PF16255">
    <property type="entry name" value="Lipase_GDSL_lke"/>
    <property type="match status" value="1"/>
</dbReference>
<proteinExistence type="predicted"/>
<dbReference type="AlphaFoldDB" id="A0A2R3MRB1"/>
<organism evidence="1 2">
    <name type="scientific">Prevotella heparinolytica</name>
    <dbReference type="NCBI Taxonomy" id="28113"/>
    <lineage>
        <taxon>Bacteria</taxon>
        <taxon>Pseudomonadati</taxon>
        <taxon>Bacteroidota</taxon>
        <taxon>Bacteroidia</taxon>
        <taxon>Bacteroidales</taxon>
        <taxon>Bacteroidaceae</taxon>
        <taxon>Bacteroides</taxon>
    </lineage>
</organism>
<evidence type="ECO:0000313" key="1">
    <source>
        <dbReference type="EMBL" id="VFB12964.1"/>
    </source>
</evidence>
<dbReference type="RefSeq" id="WP_106069167.1">
    <property type="nucleotide sequence ID" value="NZ_CAACYH010000004.1"/>
</dbReference>
<protein>
    <submittedName>
        <fullName evidence="1">Uncharacterized protein</fullName>
    </submittedName>
</protein>
<dbReference type="Proteomes" id="UP000396835">
    <property type="component" value="Unassembled WGS sequence"/>
</dbReference>
<dbReference type="GeneID" id="94548168"/>
<dbReference type="InterPro" id="IPR036514">
    <property type="entry name" value="SGNH_hydro_sf"/>
</dbReference>